<dbReference type="Proteomes" id="UP000317332">
    <property type="component" value="Unassembled WGS sequence"/>
</dbReference>
<dbReference type="GO" id="GO:0005524">
    <property type="term" value="F:ATP binding"/>
    <property type="evidence" value="ECO:0007669"/>
    <property type="project" value="UniProtKB-UniRule"/>
</dbReference>
<dbReference type="InterPro" id="IPR036291">
    <property type="entry name" value="NAD(P)-bd_dom_sf"/>
</dbReference>
<dbReference type="Pfam" id="PF02655">
    <property type="entry name" value="ATP-grasp_3"/>
    <property type="match status" value="1"/>
</dbReference>
<dbReference type="EMBL" id="VHIQ01000001">
    <property type="protein sequence ID" value="TPV35970.1"/>
    <property type="molecule type" value="Genomic_DNA"/>
</dbReference>
<dbReference type="SUPFAM" id="SSF51735">
    <property type="entry name" value="NAD(P)-binding Rossmann-fold domains"/>
    <property type="match status" value="1"/>
</dbReference>
<comment type="caution">
    <text evidence="3">The sequence shown here is derived from an EMBL/GenBank/DDBJ whole genome shotgun (WGS) entry which is preliminary data.</text>
</comment>
<dbReference type="AlphaFoldDB" id="A0A506PUS9"/>
<evidence type="ECO:0000259" key="2">
    <source>
        <dbReference type="PROSITE" id="PS50975"/>
    </source>
</evidence>
<dbReference type="Gene3D" id="3.30.470.20">
    <property type="entry name" value="ATP-grasp fold, B domain"/>
    <property type="match status" value="1"/>
</dbReference>
<sequence length="316" mass="35839">MNKGLNILVTGCGGDIGQSLGKILLKSDYTKTLYGIDISDKNAAQFIYPNFSVGLRFTDESYLHQLKTFIKNNSIDIVIPIAEPELRYFSEQNILDTIGSAKMITASSKALEVGFDKYKTAQFLKAEGFPFPKTQLAQDLKTLELFPVILKSRTGSGSKDIHKINSMEEFSFYTRNNVEDYVVQEHITDKNGEFTCGLFRSSKGEIRSQIFKRELLSGYSGYGEVVENKTITSLLEELAVKIDLVGSINVQLRLTESLPMIFEINPRFSSTVLFRHLFGFEDLIWSIEDRLGLELSDNRKNVVGRKFYKGYEEYTN</sequence>
<feature type="domain" description="ATP-grasp" evidence="2">
    <location>
        <begin position="121"/>
        <end position="304"/>
    </location>
</feature>
<dbReference type="InterPro" id="IPR013815">
    <property type="entry name" value="ATP_grasp_subdomain_1"/>
</dbReference>
<name>A0A506PUS9_9FLAO</name>
<keyword evidence="4" id="KW-1185">Reference proteome</keyword>
<keyword evidence="1" id="KW-0547">Nucleotide-binding</keyword>
<dbReference type="RefSeq" id="WP_140988980.1">
    <property type="nucleotide sequence ID" value="NZ_VHIQ01000001.1"/>
</dbReference>
<accession>A0A506PUS9</accession>
<dbReference type="SUPFAM" id="SSF56059">
    <property type="entry name" value="Glutathione synthetase ATP-binding domain-like"/>
    <property type="match status" value="1"/>
</dbReference>
<dbReference type="OrthoDB" id="650389at2"/>
<gene>
    <name evidence="3" type="ORF">FJ651_03360</name>
</gene>
<protein>
    <submittedName>
        <fullName evidence="3">ATP-grasp domain-containing protein</fullName>
    </submittedName>
</protein>
<dbReference type="InterPro" id="IPR003806">
    <property type="entry name" value="ATP-grasp_PylC-type"/>
</dbReference>
<dbReference type="PROSITE" id="PS50975">
    <property type="entry name" value="ATP_GRASP"/>
    <property type="match status" value="1"/>
</dbReference>
<evidence type="ECO:0000313" key="3">
    <source>
        <dbReference type="EMBL" id="TPV35970.1"/>
    </source>
</evidence>
<dbReference type="Gene3D" id="3.40.50.20">
    <property type="match status" value="1"/>
</dbReference>
<proteinExistence type="predicted"/>
<evidence type="ECO:0000313" key="4">
    <source>
        <dbReference type="Proteomes" id="UP000317332"/>
    </source>
</evidence>
<reference evidence="3 4" key="1">
    <citation type="submission" date="2019-06" db="EMBL/GenBank/DDBJ databases">
        <title>Flavobacteriaceae Paucihalobacterium erythroidium CWB-1, complete genome.</title>
        <authorList>
            <person name="Wu S."/>
        </authorList>
    </citation>
    <scope>NUCLEOTIDE SEQUENCE [LARGE SCALE GENOMIC DNA]</scope>
    <source>
        <strain evidence="3 4">CWB-1</strain>
    </source>
</reference>
<keyword evidence="1" id="KW-0067">ATP-binding</keyword>
<dbReference type="InterPro" id="IPR011761">
    <property type="entry name" value="ATP-grasp"/>
</dbReference>
<dbReference type="Gene3D" id="3.30.1490.20">
    <property type="entry name" value="ATP-grasp fold, A domain"/>
    <property type="match status" value="1"/>
</dbReference>
<dbReference type="GO" id="GO:0046872">
    <property type="term" value="F:metal ion binding"/>
    <property type="evidence" value="ECO:0007669"/>
    <property type="project" value="InterPro"/>
</dbReference>
<evidence type="ECO:0000256" key="1">
    <source>
        <dbReference type="PROSITE-ProRule" id="PRU00409"/>
    </source>
</evidence>
<organism evidence="3 4">
    <name type="scientific">Paucihalobacter ruber</name>
    <dbReference type="NCBI Taxonomy" id="2567861"/>
    <lineage>
        <taxon>Bacteria</taxon>
        <taxon>Pseudomonadati</taxon>
        <taxon>Bacteroidota</taxon>
        <taxon>Flavobacteriia</taxon>
        <taxon>Flavobacteriales</taxon>
        <taxon>Flavobacteriaceae</taxon>
        <taxon>Paucihalobacter</taxon>
    </lineage>
</organism>